<keyword evidence="5" id="KW-0479">Metal-binding</keyword>
<dbReference type="GO" id="GO:0046872">
    <property type="term" value="F:metal ion binding"/>
    <property type="evidence" value="ECO:0007669"/>
    <property type="project" value="UniProtKB-KW"/>
</dbReference>
<comment type="similarity">
    <text evidence="3">Belongs to the HARBI1 family.</text>
</comment>
<keyword evidence="10" id="KW-1185">Reference proteome</keyword>
<dbReference type="AlphaFoldDB" id="A0A9Q0MXF8"/>
<dbReference type="Proteomes" id="UP001151699">
    <property type="component" value="Chromosome X"/>
</dbReference>
<name>A0A9Q0MXF8_9DIPT</name>
<keyword evidence="6" id="KW-0378">Hydrolase</keyword>
<dbReference type="GO" id="GO:0016787">
    <property type="term" value="F:hydrolase activity"/>
    <property type="evidence" value="ECO:0007669"/>
    <property type="project" value="UniProtKB-KW"/>
</dbReference>
<gene>
    <name evidence="9" type="primary">harbi1_1</name>
    <name evidence="9" type="ORF">Bhyg_12533</name>
</gene>
<dbReference type="GO" id="GO:0005634">
    <property type="term" value="C:nucleus"/>
    <property type="evidence" value="ECO:0007669"/>
    <property type="project" value="UniProtKB-SubCell"/>
</dbReference>
<reference evidence="9" key="1">
    <citation type="submission" date="2022-07" db="EMBL/GenBank/DDBJ databases">
        <authorList>
            <person name="Trinca V."/>
            <person name="Uliana J.V.C."/>
            <person name="Torres T.T."/>
            <person name="Ward R.J."/>
            <person name="Monesi N."/>
        </authorList>
    </citation>
    <scope>NUCLEOTIDE SEQUENCE</scope>
    <source>
        <strain evidence="9">HSMRA1968</strain>
        <tissue evidence="9">Whole embryos</tissue>
    </source>
</reference>
<dbReference type="InterPro" id="IPR045249">
    <property type="entry name" value="HARBI1-like"/>
</dbReference>
<evidence type="ECO:0000256" key="3">
    <source>
        <dbReference type="ARBA" id="ARBA00006958"/>
    </source>
</evidence>
<comment type="cofactor">
    <cofactor evidence="1">
        <name>a divalent metal cation</name>
        <dbReference type="ChEBI" id="CHEBI:60240"/>
    </cofactor>
</comment>
<sequence>MLIHLIHAQKNKLRNDGQWLRDRMDPFLIPTDRFIERYRIPPVLTIKLVDEMSVFIPGDHYLGIPLHLRVLAALSFYASGCYQRRVGMDAYCTMSQTAISKWKRKKEISTIITKHLAPTYVKFPQNQAEVDLIQMRFKQDYGLDGVIGLVDGTQIAVAGLKLKRSYINYRKFSSINTQGIIDSDMRFLSVNARYPGSTQDAFIWNNSLIFSLLERQYSLANQENNIYRDGFLIGDLGYPLQPWLMTPVKTLTTNEVREKRYNKMIRRIRNKNERVYSVLKNRFRCLLGERKLRYNHENAAKIIYACCTLHNFLIANAFNINYEITLPTEDDDSDLIEGEMNFTEHNKYIQQGKVVRNRLIDSF</sequence>
<evidence type="ECO:0000256" key="7">
    <source>
        <dbReference type="ARBA" id="ARBA00023242"/>
    </source>
</evidence>
<evidence type="ECO:0000256" key="5">
    <source>
        <dbReference type="ARBA" id="ARBA00022723"/>
    </source>
</evidence>
<comment type="caution">
    <text evidence="9">The sequence shown here is derived from an EMBL/GenBank/DDBJ whole genome shotgun (WGS) entry which is preliminary data.</text>
</comment>
<keyword evidence="7" id="KW-0539">Nucleus</keyword>
<organism evidence="9 10">
    <name type="scientific">Pseudolycoriella hygida</name>
    <dbReference type="NCBI Taxonomy" id="35572"/>
    <lineage>
        <taxon>Eukaryota</taxon>
        <taxon>Metazoa</taxon>
        <taxon>Ecdysozoa</taxon>
        <taxon>Arthropoda</taxon>
        <taxon>Hexapoda</taxon>
        <taxon>Insecta</taxon>
        <taxon>Pterygota</taxon>
        <taxon>Neoptera</taxon>
        <taxon>Endopterygota</taxon>
        <taxon>Diptera</taxon>
        <taxon>Nematocera</taxon>
        <taxon>Sciaroidea</taxon>
        <taxon>Sciaridae</taxon>
        <taxon>Pseudolycoriella</taxon>
    </lineage>
</organism>
<evidence type="ECO:0000256" key="2">
    <source>
        <dbReference type="ARBA" id="ARBA00004123"/>
    </source>
</evidence>
<dbReference type="Pfam" id="PF13359">
    <property type="entry name" value="DDE_Tnp_4"/>
    <property type="match status" value="1"/>
</dbReference>
<evidence type="ECO:0000313" key="9">
    <source>
        <dbReference type="EMBL" id="KAJ6639786.1"/>
    </source>
</evidence>
<evidence type="ECO:0000256" key="1">
    <source>
        <dbReference type="ARBA" id="ARBA00001968"/>
    </source>
</evidence>
<dbReference type="PANTHER" id="PTHR22930:SF85">
    <property type="entry name" value="GH03217P-RELATED"/>
    <property type="match status" value="1"/>
</dbReference>
<accession>A0A9Q0MXF8</accession>
<feature type="domain" description="DDE Tnp4" evidence="8">
    <location>
        <begin position="150"/>
        <end position="311"/>
    </location>
</feature>
<protein>
    <submittedName>
        <fullName evidence="9">Nuclease HARBI1</fullName>
    </submittedName>
</protein>
<evidence type="ECO:0000256" key="6">
    <source>
        <dbReference type="ARBA" id="ARBA00022801"/>
    </source>
</evidence>
<proteinExistence type="inferred from homology"/>
<comment type="subcellular location">
    <subcellularLocation>
        <location evidence="2">Nucleus</location>
    </subcellularLocation>
</comment>
<dbReference type="PANTHER" id="PTHR22930">
    <property type="match status" value="1"/>
</dbReference>
<dbReference type="OrthoDB" id="10062286at2759"/>
<evidence type="ECO:0000259" key="8">
    <source>
        <dbReference type="Pfam" id="PF13359"/>
    </source>
</evidence>
<evidence type="ECO:0000256" key="4">
    <source>
        <dbReference type="ARBA" id="ARBA00022722"/>
    </source>
</evidence>
<keyword evidence="4" id="KW-0540">Nuclease</keyword>
<dbReference type="EMBL" id="WJQU01000003">
    <property type="protein sequence ID" value="KAJ6639786.1"/>
    <property type="molecule type" value="Genomic_DNA"/>
</dbReference>
<dbReference type="InterPro" id="IPR027806">
    <property type="entry name" value="HARBI1_dom"/>
</dbReference>
<dbReference type="GO" id="GO:0004518">
    <property type="term" value="F:nuclease activity"/>
    <property type="evidence" value="ECO:0007669"/>
    <property type="project" value="UniProtKB-KW"/>
</dbReference>
<evidence type="ECO:0000313" key="10">
    <source>
        <dbReference type="Proteomes" id="UP001151699"/>
    </source>
</evidence>